<dbReference type="InterPro" id="IPR020846">
    <property type="entry name" value="MFS_dom"/>
</dbReference>
<dbReference type="Gene3D" id="1.20.1250.20">
    <property type="entry name" value="MFS general substrate transporter like domains"/>
    <property type="match status" value="2"/>
</dbReference>
<name>A0A0G9KU92_9BACT</name>
<dbReference type="AlphaFoldDB" id="A0A0G9KU92"/>
<comment type="caution">
    <text evidence="7">The sequence shown here is derived from an EMBL/GenBank/DDBJ whole genome shotgun (WGS) entry which is preliminary data.</text>
</comment>
<feature type="transmembrane region" description="Helical" evidence="5">
    <location>
        <begin position="283"/>
        <end position="303"/>
    </location>
</feature>
<feature type="transmembrane region" description="Helical" evidence="5">
    <location>
        <begin position="78"/>
        <end position="99"/>
    </location>
</feature>
<feature type="transmembrane region" description="Helical" evidence="5">
    <location>
        <begin position="139"/>
        <end position="162"/>
    </location>
</feature>
<evidence type="ECO:0000259" key="6">
    <source>
        <dbReference type="PROSITE" id="PS50850"/>
    </source>
</evidence>
<evidence type="ECO:0000313" key="8">
    <source>
        <dbReference type="Proteomes" id="UP000035154"/>
    </source>
</evidence>
<dbReference type="PATRIC" id="fig|1447263.3.peg.1361"/>
<feature type="transmembrane region" description="Helical" evidence="5">
    <location>
        <begin position="254"/>
        <end position="276"/>
    </location>
</feature>
<dbReference type="InterPro" id="IPR036259">
    <property type="entry name" value="MFS_trans_sf"/>
</dbReference>
<feature type="transmembrane region" description="Helical" evidence="5">
    <location>
        <begin position="105"/>
        <end position="127"/>
    </location>
</feature>
<evidence type="ECO:0000256" key="4">
    <source>
        <dbReference type="ARBA" id="ARBA00023136"/>
    </source>
</evidence>
<comment type="subcellular location">
    <subcellularLocation>
        <location evidence="1">Membrane</location>
        <topology evidence="1">Multi-pass membrane protein</topology>
    </subcellularLocation>
</comment>
<evidence type="ECO:0000256" key="3">
    <source>
        <dbReference type="ARBA" id="ARBA00022989"/>
    </source>
</evidence>
<dbReference type="GO" id="GO:0022857">
    <property type="term" value="F:transmembrane transporter activity"/>
    <property type="evidence" value="ECO:0007669"/>
    <property type="project" value="InterPro"/>
</dbReference>
<keyword evidence="4 5" id="KW-0472">Membrane</keyword>
<accession>A0A0G9KU92</accession>
<sequence length="402" mass="45876">MKKKLTWSAMTLLFSLYTTQFLGLGFFMEAFIGILRQNGVPLENLGFIYMLGLFWVFRFLWAPFIDKIYFKKMGHYRAWIIIFQSLMVITIFAISILHINEHLNIIIFLAIFFAFFAASQNIALDAFAFKITFKKERSIINAIKTSGGLIGMALGGGVGLILYSKIGWHFTMFIMTIVTAISLLQIIFFSEPTMKHDYFIEKINYKQFFTFWKTKEKKLWFILLFVYPVTISSAFGLTTPLLVDLGWALDKIGFAVHIVGYGIGFLASFGASYVINKFGRKNILIFAAFGQVIGILMMLLLFNHHNNDILVMFVIGIVFMFYTPSQVLMNTIMMDLSSKKTPASQFAIQHSIYMFSGIFFSSMSVSMSGILGYEKIILICTVIGLISMYLSTKIEYIIKGKE</sequence>
<feature type="transmembrane region" description="Helical" evidence="5">
    <location>
        <begin position="219"/>
        <end position="242"/>
    </location>
</feature>
<dbReference type="EMBL" id="JAIW01000047">
    <property type="protein sequence ID" value="KLE09335.1"/>
    <property type="molecule type" value="Genomic_DNA"/>
</dbReference>
<dbReference type="Proteomes" id="UP000035154">
    <property type="component" value="Unassembled WGS sequence"/>
</dbReference>
<evidence type="ECO:0000256" key="1">
    <source>
        <dbReference type="ARBA" id="ARBA00004141"/>
    </source>
</evidence>
<feature type="domain" description="Major facilitator superfamily (MFS) profile" evidence="6">
    <location>
        <begin position="4"/>
        <end position="399"/>
    </location>
</feature>
<evidence type="ECO:0000313" key="7">
    <source>
        <dbReference type="EMBL" id="KLE09335.1"/>
    </source>
</evidence>
<feature type="transmembrane region" description="Helical" evidence="5">
    <location>
        <begin position="168"/>
        <end position="189"/>
    </location>
</feature>
<dbReference type="PANTHER" id="PTHR12778">
    <property type="entry name" value="SOLUTE CARRIER FAMILY 33 ACETYL-COA TRANSPORTER -RELATED"/>
    <property type="match status" value="1"/>
</dbReference>
<protein>
    <submittedName>
        <fullName evidence="7">MFS transporter</fullName>
    </submittedName>
</protein>
<feature type="transmembrane region" description="Helical" evidence="5">
    <location>
        <begin position="309"/>
        <end position="329"/>
    </location>
</feature>
<keyword evidence="2 5" id="KW-0812">Transmembrane</keyword>
<dbReference type="SUPFAM" id="SSF103473">
    <property type="entry name" value="MFS general substrate transporter"/>
    <property type="match status" value="1"/>
</dbReference>
<reference evidence="7 8" key="1">
    <citation type="submission" date="2014-01" db="EMBL/GenBank/DDBJ databases">
        <title>Development of a Comparative Genomic Fingerprinting Assay for High Resolution Genotyping of Arcobacter butzleri.</title>
        <authorList>
            <person name="Webb A.L."/>
            <person name="Inglis G.D."/>
            <person name="Kruczkiewicz P."/>
            <person name="Selinger L.B."/>
            <person name="Taboada E.N."/>
        </authorList>
    </citation>
    <scope>NUCLEOTIDE SEQUENCE [LARGE SCALE GENOMIC DNA]</scope>
    <source>
        <strain evidence="7 8">L355</strain>
    </source>
</reference>
<keyword evidence="3 5" id="KW-1133">Transmembrane helix</keyword>
<dbReference type="PANTHER" id="PTHR12778:SF9">
    <property type="entry name" value="ACETYL-COENZYME A TRANSPORTER 1"/>
    <property type="match status" value="1"/>
</dbReference>
<dbReference type="InterPro" id="IPR004752">
    <property type="entry name" value="AmpG_permease/AT-1"/>
</dbReference>
<gene>
    <name evidence="7" type="ORF">AF80_06955</name>
</gene>
<dbReference type="InterPro" id="IPR011701">
    <property type="entry name" value="MFS"/>
</dbReference>
<proteinExistence type="predicted"/>
<dbReference type="RefSeq" id="WP_046998391.1">
    <property type="nucleotide sequence ID" value="NZ_JAIW01000047.1"/>
</dbReference>
<feature type="transmembrane region" description="Helical" evidence="5">
    <location>
        <begin position="47"/>
        <end position="66"/>
    </location>
</feature>
<evidence type="ECO:0000256" key="2">
    <source>
        <dbReference type="ARBA" id="ARBA00022692"/>
    </source>
</evidence>
<feature type="transmembrane region" description="Helical" evidence="5">
    <location>
        <begin position="376"/>
        <end position="398"/>
    </location>
</feature>
<feature type="transmembrane region" description="Helical" evidence="5">
    <location>
        <begin position="12"/>
        <end position="35"/>
    </location>
</feature>
<feature type="transmembrane region" description="Helical" evidence="5">
    <location>
        <begin position="350"/>
        <end position="370"/>
    </location>
</feature>
<dbReference type="PROSITE" id="PS50850">
    <property type="entry name" value="MFS"/>
    <property type="match status" value="1"/>
</dbReference>
<evidence type="ECO:0000256" key="5">
    <source>
        <dbReference type="SAM" id="Phobius"/>
    </source>
</evidence>
<organism evidence="7 8">
    <name type="scientific">Aliarcobacter butzleri L355</name>
    <dbReference type="NCBI Taxonomy" id="1447263"/>
    <lineage>
        <taxon>Bacteria</taxon>
        <taxon>Pseudomonadati</taxon>
        <taxon>Campylobacterota</taxon>
        <taxon>Epsilonproteobacteria</taxon>
        <taxon>Campylobacterales</taxon>
        <taxon>Arcobacteraceae</taxon>
        <taxon>Aliarcobacter</taxon>
    </lineage>
</organism>
<dbReference type="Pfam" id="PF07690">
    <property type="entry name" value="MFS_1"/>
    <property type="match status" value="1"/>
</dbReference>
<dbReference type="GO" id="GO:0016020">
    <property type="term" value="C:membrane"/>
    <property type="evidence" value="ECO:0007669"/>
    <property type="project" value="UniProtKB-SubCell"/>
</dbReference>